<evidence type="ECO:0000313" key="1">
    <source>
        <dbReference type="EMBL" id="KAG0139991.1"/>
    </source>
</evidence>
<proteinExistence type="predicted"/>
<organism evidence="1 2">
    <name type="scientific">Cronartium quercuum f. sp. fusiforme G11</name>
    <dbReference type="NCBI Taxonomy" id="708437"/>
    <lineage>
        <taxon>Eukaryota</taxon>
        <taxon>Fungi</taxon>
        <taxon>Dikarya</taxon>
        <taxon>Basidiomycota</taxon>
        <taxon>Pucciniomycotina</taxon>
        <taxon>Pucciniomycetes</taxon>
        <taxon>Pucciniales</taxon>
        <taxon>Coleosporiaceae</taxon>
        <taxon>Cronartium</taxon>
    </lineage>
</organism>
<evidence type="ECO:0000313" key="2">
    <source>
        <dbReference type="Proteomes" id="UP000886653"/>
    </source>
</evidence>
<reference evidence="1" key="1">
    <citation type="submission" date="2013-11" db="EMBL/GenBank/DDBJ databases">
        <title>Genome sequence of the fusiform rust pathogen reveals effectors for host alternation and coevolution with pine.</title>
        <authorList>
            <consortium name="DOE Joint Genome Institute"/>
            <person name="Smith K."/>
            <person name="Pendleton A."/>
            <person name="Kubisiak T."/>
            <person name="Anderson C."/>
            <person name="Salamov A."/>
            <person name="Aerts A."/>
            <person name="Riley R."/>
            <person name="Clum A."/>
            <person name="Lindquist E."/>
            <person name="Ence D."/>
            <person name="Campbell M."/>
            <person name="Kronenberg Z."/>
            <person name="Feau N."/>
            <person name="Dhillon B."/>
            <person name="Hamelin R."/>
            <person name="Burleigh J."/>
            <person name="Smith J."/>
            <person name="Yandell M."/>
            <person name="Nelson C."/>
            <person name="Grigoriev I."/>
            <person name="Davis J."/>
        </authorList>
    </citation>
    <scope>NUCLEOTIDE SEQUENCE</scope>
    <source>
        <strain evidence="1">G11</strain>
    </source>
</reference>
<comment type="caution">
    <text evidence="1">The sequence shown here is derived from an EMBL/GenBank/DDBJ whole genome shotgun (WGS) entry which is preliminary data.</text>
</comment>
<dbReference type="Proteomes" id="UP000886653">
    <property type="component" value="Unassembled WGS sequence"/>
</dbReference>
<protein>
    <submittedName>
        <fullName evidence="1">Uncharacterized protein</fullName>
    </submittedName>
</protein>
<keyword evidence="2" id="KW-1185">Reference proteome</keyword>
<dbReference type="OrthoDB" id="10593327at2759"/>
<dbReference type="EMBL" id="MU167491">
    <property type="protein sequence ID" value="KAG0139991.1"/>
    <property type="molecule type" value="Genomic_DNA"/>
</dbReference>
<gene>
    <name evidence="1" type="ORF">CROQUDRAFT_100761</name>
</gene>
<name>A0A9P6N5W9_9BASI</name>
<sequence length="92" mass="10399">MEPKQPLKGDIHHILNALELGKFDAEDALAQQDKLAEQIQVALAEGNPSIPKTYVAAMQQLDAVKWRAACKAELKQMWKMNVWEQPLPPFAY</sequence>
<accession>A0A9P6N5W9</accession>
<dbReference type="AlphaFoldDB" id="A0A9P6N5W9"/>